<accession>A0A7L5E5M4</accession>
<gene>
    <name evidence="1" type="ORF">HH214_04970</name>
</gene>
<evidence type="ECO:0000313" key="2">
    <source>
        <dbReference type="Proteomes" id="UP000503278"/>
    </source>
</evidence>
<dbReference type="InterPro" id="IPR008969">
    <property type="entry name" value="CarboxyPept-like_regulatory"/>
</dbReference>
<protein>
    <submittedName>
        <fullName evidence="1">Carboxypeptidase-like regulatory domain-containing protein</fullName>
    </submittedName>
</protein>
<dbReference type="EMBL" id="CP051682">
    <property type="protein sequence ID" value="QJD98301.1"/>
    <property type="molecule type" value="Genomic_DNA"/>
</dbReference>
<dbReference type="Pfam" id="PF13715">
    <property type="entry name" value="CarbopepD_reg_2"/>
    <property type="match status" value="1"/>
</dbReference>
<dbReference type="Pfam" id="PF18939">
    <property type="entry name" value="DUF5686"/>
    <property type="match status" value="1"/>
</dbReference>
<proteinExistence type="predicted"/>
<keyword evidence="1" id="KW-0378">Hydrolase</keyword>
<name>A0A7L5E5M4_9SPHI</name>
<keyword evidence="1" id="KW-0121">Carboxypeptidase</keyword>
<dbReference type="SUPFAM" id="SSF49464">
    <property type="entry name" value="Carboxypeptidase regulatory domain-like"/>
    <property type="match status" value="1"/>
</dbReference>
<dbReference type="GO" id="GO:0004180">
    <property type="term" value="F:carboxypeptidase activity"/>
    <property type="evidence" value="ECO:0007669"/>
    <property type="project" value="UniProtKB-KW"/>
</dbReference>
<dbReference type="KEGG" id="mrob:HH214_04970"/>
<evidence type="ECO:0000313" key="1">
    <source>
        <dbReference type="EMBL" id="QJD98301.1"/>
    </source>
</evidence>
<dbReference type="Gene3D" id="2.60.40.1120">
    <property type="entry name" value="Carboxypeptidase-like, regulatory domain"/>
    <property type="match status" value="1"/>
</dbReference>
<organism evidence="1 2">
    <name type="scientific">Mucilaginibacter robiniae</name>
    <dbReference type="NCBI Taxonomy" id="2728022"/>
    <lineage>
        <taxon>Bacteria</taxon>
        <taxon>Pseudomonadati</taxon>
        <taxon>Bacteroidota</taxon>
        <taxon>Sphingobacteriia</taxon>
        <taxon>Sphingobacteriales</taxon>
        <taxon>Sphingobacteriaceae</taxon>
        <taxon>Mucilaginibacter</taxon>
    </lineage>
</organism>
<dbReference type="InterPro" id="IPR043741">
    <property type="entry name" value="DUF5686"/>
</dbReference>
<keyword evidence="2" id="KW-1185">Reference proteome</keyword>
<dbReference type="AlphaFoldDB" id="A0A7L5E5M4"/>
<keyword evidence="1" id="KW-0645">Protease</keyword>
<dbReference type="Proteomes" id="UP000503278">
    <property type="component" value="Chromosome"/>
</dbReference>
<reference evidence="1 2" key="1">
    <citation type="submission" date="2020-04" db="EMBL/GenBank/DDBJ databases">
        <title>Genome sequencing of novel species.</title>
        <authorList>
            <person name="Heo J."/>
            <person name="Kim S.-J."/>
            <person name="Kim J.-S."/>
            <person name="Hong S.-B."/>
            <person name="Kwon S.-W."/>
        </authorList>
    </citation>
    <scope>NUCLEOTIDE SEQUENCE [LARGE SCALE GENOMIC DNA]</scope>
    <source>
        <strain evidence="1 2">F39-2</strain>
    </source>
</reference>
<sequence>MRHSLSHLFHKSVSTKFHDASGLLKGCTMLLVLLGFSLAATAQNTVVKGTITDAKTHEPLGYVTVAFAGSTRAASTNDQGKFTLTATDSHYTQLKVSFVGYKTVLKTIEAGKEQMVNIALWEDKQVLNEVVVKAGKKSKYHNKGNPAVELIRKVIAHKNQNRLENYNYAEYRQYERMNFYLSNLSEKFKNKRLFKNYQFMFQEQDSTAIGGKNLLPIYMEEKLSQNYYRKAPYAKKQIIEGTKQVKYDEKFIDNQGLSAYFNRLYQDINIYDNNVSLVTNQLLSPIADHSPDFYKFFITDTLKDQSPQLIELSFTPRNTNDLLFEGKLYVTMDGNYAVERALLTVNKNINLNFVRQMQTTLAFEKNADGKYHLSQSDLKMEFGINKNKGGGIYGERKVILDSFMVNKVQAKQVYDGPAQVYAMNSDSKDDKYWTMSRPDTIPPAQAGIYKNIDSLQTIPSFKRTADLVTLFVAGYKNLGPFEVGPVNTFYSFNPVEGFRGRLGGRSTPEFSKRYYFETYGAYGTRDQQFKYFLSSTYSLNNKSIYAFPQSYVRASYQHDTKIPGQELQFVEEDNFLLSFKRGNNDVWLYNNIFRLDYVHEFENHFSYHVGFKKWDQSPAGALYFKNLVGAQLSNVNEVHTSEVSLELRYAPHERFYQGKLYRTPIIDRYPIFTLRYNQGINGLWGGNYNYQNVTANINKRFYLSQLGYTDVTAEGNYIFGNGIPFPLLDIHHANQTYAFQLQSYNLMNFLEFVSDHYASINIDHNFNGFFFNKVPLFKKLKWREIVDVKALWGGVRSQNNPANNASLLRFPLNGSGSAGTYTLNNGPYVEGSVGVGNILKLLRVDLVHRFTYLDNPGAPAWGIRTMIKFDF</sequence>